<dbReference type="STRING" id="267608.RSc3386"/>
<dbReference type="HOGENOM" id="CLU_514686_0_0_4"/>
<evidence type="ECO:0000256" key="3">
    <source>
        <dbReference type="ARBA" id="ARBA00022729"/>
    </source>
</evidence>
<protein>
    <recommendedName>
        <fullName evidence="10">Lipoprotein</fullName>
    </recommendedName>
</protein>
<comment type="subcellular location">
    <subcellularLocation>
        <location evidence="1">Membrane</location>
        <topology evidence="1">Lipid-anchor</topology>
    </subcellularLocation>
</comment>
<accession>Q8XU08</accession>
<dbReference type="KEGG" id="rso:RSc3386"/>
<evidence type="ECO:0008006" key="10">
    <source>
        <dbReference type="Google" id="ProtNLM"/>
    </source>
</evidence>
<dbReference type="PANTHER" id="PTHR30429">
    <property type="entry name" value="D-METHIONINE-BINDING LIPOPROTEIN METQ"/>
    <property type="match status" value="1"/>
</dbReference>
<sequence length="529" mass="56737">MSLFSRIARAALPAIALAIAAGAHAESKPIKLGTMSGPDAQIWEVVQKVAKKDGLDIKIIEFNDYAQPNPALDAGDLDANGFQHQPFLDGQVKARGYKIVNVGLTYVAPMGFYAKKIKSLAALKEGAKVGIQNDPSNGNRALLLLQKAGVIKLKAGAGTNGSNATPRDVVENPKKIKLVELDSAQLPRSLDDLDAAAINTDYAVKNGLTPAKDAIALEDRQGPYANLIAVREKDKNQPWVKTLVHAYQSALFHDKIHEVSPMSLFSRIARAALPAIALAIAAGAHAESKPIKLGTMSGPDAQIWEVVQKVAKKDGLDIKIIEFNDYAQPNPALDAGDLDANGFQHQPFLDGQVKARGYKIVNVGLTYVAPMGFYAKKIKSLAALKEGAKVGIQNDPSNGNRALLLLQKAGVIKLKAGAGTNGSNATPRDVVENPKKIKLVELDSAQLPRSLDDLDAAAINTDYAVKNGLTPAKDAIALEDRQGPYANLIAVREKDKNQPWVKTLVHAYQSEEVRKFIETQFKGAILPAF</sequence>
<dbReference type="Proteomes" id="UP000001436">
    <property type="component" value="Chromosome"/>
</dbReference>
<evidence type="ECO:0000256" key="6">
    <source>
        <dbReference type="ARBA" id="ARBA00023288"/>
    </source>
</evidence>
<evidence type="ECO:0000313" key="9">
    <source>
        <dbReference type="Proteomes" id="UP000001436"/>
    </source>
</evidence>
<dbReference type="Gene3D" id="3.40.190.10">
    <property type="entry name" value="Periplasmic binding protein-like II"/>
    <property type="match status" value="4"/>
</dbReference>
<feature type="signal peptide" evidence="7">
    <location>
        <begin position="1"/>
        <end position="25"/>
    </location>
</feature>
<comment type="similarity">
    <text evidence="2">Belongs to the NlpA lipoprotein family.</text>
</comment>
<proteinExistence type="inferred from homology"/>
<evidence type="ECO:0000256" key="7">
    <source>
        <dbReference type="SAM" id="SignalP"/>
    </source>
</evidence>
<evidence type="ECO:0000256" key="5">
    <source>
        <dbReference type="ARBA" id="ARBA00023139"/>
    </source>
</evidence>
<evidence type="ECO:0000313" key="8">
    <source>
        <dbReference type="EMBL" id="CAD16883.1"/>
    </source>
</evidence>
<keyword evidence="4" id="KW-0472">Membrane</keyword>
<evidence type="ECO:0000256" key="4">
    <source>
        <dbReference type="ARBA" id="ARBA00023136"/>
    </source>
</evidence>
<keyword evidence="6" id="KW-0449">Lipoprotein</keyword>
<evidence type="ECO:0000256" key="2">
    <source>
        <dbReference type="ARBA" id="ARBA00008973"/>
    </source>
</evidence>
<dbReference type="GO" id="GO:0016020">
    <property type="term" value="C:membrane"/>
    <property type="evidence" value="ECO:0007669"/>
    <property type="project" value="UniProtKB-SubCell"/>
</dbReference>
<evidence type="ECO:0000256" key="1">
    <source>
        <dbReference type="ARBA" id="ARBA00004635"/>
    </source>
</evidence>
<organism evidence="8 9">
    <name type="scientific">Ralstonia nicotianae (strain ATCC BAA-1114 / GMI1000)</name>
    <name type="common">Ralstonia solanacearum</name>
    <dbReference type="NCBI Taxonomy" id="267608"/>
    <lineage>
        <taxon>Bacteria</taxon>
        <taxon>Pseudomonadati</taxon>
        <taxon>Pseudomonadota</taxon>
        <taxon>Betaproteobacteria</taxon>
        <taxon>Burkholderiales</taxon>
        <taxon>Burkholderiaceae</taxon>
        <taxon>Ralstonia</taxon>
        <taxon>Ralstonia solanacearum species complex</taxon>
    </lineage>
</organism>
<dbReference type="EnsemblBacteria" id="CAD16883">
    <property type="protein sequence ID" value="CAD16883"/>
    <property type="gene ID" value="RSc3386"/>
</dbReference>
<dbReference type="EMBL" id="AL646052">
    <property type="protein sequence ID" value="CAD16883.1"/>
    <property type="molecule type" value="Genomic_DNA"/>
</dbReference>
<gene>
    <name evidence="8" type="ordered locus">RSc3386</name>
</gene>
<dbReference type="AlphaFoldDB" id="Q8XU08"/>
<dbReference type="InterPro" id="IPR004872">
    <property type="entry name" value="Lipoprotein_NlpA"/>
</dbReference>
<keyword evidence="5" id="KW-0564">Palmitate</keyword>
<keyword evidence="3 7" id="KW-0732">Signal</keyword>
<name>Q8XU08_RALN1</name>
<dbReference type="SUPFAM" id="SSF53850">
    <property type="entry name" value="Periplasmic binding protein-like II"/>
    <property type="match status" value="2"/>
</dbReference>
<dbReference type="PANTHER" id="PTHR30429:SF1">
    <property type="entry name" value="D-METHIONINE-BINDING LIPOPROTEIN METQ-RELATED"/>
    <property type="match status" value="1"/>
</dbReference>
<feature type="chain" id="PRO_5004318006" description="Lipoprotein" evidence="7">
    <location>
        <begin position="26"/>
        <end position="529"/>
    </location>
</feature>
<dbReference type="eggNOG" id="COG1464">
    <property type="taxonomic scope" value="Bacteria"/>
</dbReference>
<dbReference type="Pfam" id="PF03180">
    <property type="entry name" value="Lipoprotein_9"/>
    <property type="match status" value="2"/>
</dbReference>
<keyword evidence="9" id="KW-1185">Reference proteome</keyword>
<dbReference type="NCBIfam" id="TIGR00363">
    <property type="entry name" value="MetQ/NlpA family lipoprotein"/>
    <property type="match status" value="2"/>
</dbReference>
<dbReference type="CDD" id="cd13598">
    <property type="entry name" value="PBP2_lipoprotein_IlpA_like"/>
    <property type="match status" value="2"/>
</dbReference>
<reference evidence="8 9" key="1">
    <citation type="journal article" date="2002" name="Nature">
        <title>Genome sequence of the plant pathogen Ralstonia solanacearum.</title>
        <authorList>
            <person name="Salanoubat M."/>
            <person name="Genin S."/>
            <person name="Artiguenave F."/>
            <person name="Gouzy J."/>
            <person name="Mangenot S."/>
            <person name="Arlat M."/>
            <person name="Billault A."/>
            <person name="Brottier P."/>
            <person name="Camus J.C."/>
            <person name="Cattolico L."/>
            <person name="Chandler M."/>
            <person name="Choisne N."/>
            <person name="Claudel-Renard C."/>
            <person name="Cunnac S."/>
            <person name="Demange N."/>
            <person name="Gaspin C."/>
            <person name="Lavie M."/>
            <person name="Moisan A."/>
            <person name="Robert C."/>
            <person name="Saurin W."/>
            <person name="Schiex T."/>
            <person name="Siguier P."/>
            <person name="Thebault P."/>
            <person name="Whalen M."/>
            <person name="Wincker P."/>
            <person name="Levy M."/>
            <person name="Weissenbach J."/>
            <person name="Boucher C.A."/>
        </authorList>
    </citation>
    <scope>NUCLEOTIDE SEQUENCE [LARGE SCALE GENOMIC DNA]</scope>
    <source>
        <strain evidence="9">ATCC BAA-1114 / GMI1000</strain>
    </source>
</reference>